<feature type="transmembrane region" description="Helical" evidence="6">
    <location>
        <begin position="76"/>
        <end position="98"/>
    </location>
</feature>
<feature type="transmembrane region" description="Helical" evidence="6">
    <location>
        <begin position="13"/>
        <end position="38"/>
    </location>
</feature>
<feature type="transmembrane region" description="Helical" evidence="6">
    <location>
        <begin position="118"/>
        <end position="135"/>
    </location>
</feature>
<keyword evidence="3 6" id="KW-0812">Transmembrane</keyword>
<comment type="similarity">
    <text evidence="2">Belongs to the GtrA family.</text>
</comment>
<dbReference type="PANTHER" id="PTHR38459">
    <property type="entry name" value="PROPHAGE BACTOPRENOL-LINKED GLUCOSE TRANSLOCASE HOMOLOG"/>
    <property type="match status" value="1"/>
</dbReference>
<reference evidence="8" key="1">
    <citation type="submission" date="2023-03" db="EMBL/GenBank/DDBJ databases">
        <authorList>
            <person name="Shen W."/>
            <person name="Cai J."/>
        </authorList>
    </citation>
    <scope>NUCLEOTIDE SEQUENCE</scope>
    <source>
        <strain evidence="8">P82-2</strain>
    </source>
</reference>
<dbReference type="GO" id="GO:0000271">
    <property type="term" value="P:polysaccharide biosynthetic process"/>
    <property type="evidence" value="ECO:0007669"/>
    <property type="project" value="InterPro"/>
</dbReference>
<proteinExistence type="inferred from homology"/>
<evidence type="ECO:0000256" key="5">
    <source>
        <dbReference type="ARBA" id="ARBA00023136"/>
    </source>
</evidence>
<dbReference type="Proteomes" id="UP001180515">
    <property type="component" value="Unassembled WGS sequence"/>
</dbReference>
<evidence type="ECO:0000313" key="8">
    <source>
        <dbReference type="EMBL" id="MDT2732094.1"/>
    </source>
</evidence>
<evidence type="ECO:0000256" key="3">
    <source>
        <dbReference type="ARBA" id="ARBA00022692"/>
    </source>
</evidence>
<comment type="subcellular location">
    <subcellularLocation>
        <location evidence="1">Membrane</location>
        <topology evidence="1">Multi-pass membrane protein</topology>
    </subcellularLocation>
</comment>
<dbReference type="InterPro" id="IPR051401">
    <property type="entry name" value="GtrA_CellWall_Glycosyl"/>
</dbReference>
<evidence type="ECO:0000259" key="7">
    <source>
        <dbReference type="Pfam" id="PF04138"/>
    </source>
</evidence>
<dbReference type="AlphaFoldDB" id="A0AAE4HWU0"/>
<dbReference type="Pfam" id="PF04138">
    <property type="entry name" value="GtrA_DPMS_TM"/>
    <property type="match status" value="1"/>
</dbReference>
<name>A0AAE4HWU0_9STRE</name>
<keyword evidence="5 6" id="KW-0472">Membrane</keyword>
<sequence length="145" mass="16708">MNTKLQKLFENEIITYLIFGVVTTLVYIISRLIIFQFYQDATSSAGLANIIAIIFAFITNDTIVFKQVRKGWVPRFVKFILARLVTLVLDIFLAFIFVDTFPHIIGQFVNDSPKLINSIETIGGQVLIIVFNYIFSKQFVFRDNK</sequence>
<dbReference type="GO" id="GO:0005886">
    <property type="term" value="C:plasma membrane"/>
    <property type="evidence" value="ECO:0007669"/>
    <property type="project" value="TreeGrafter"/>
</dbReference>
<evidence type="ECO:0000256" key="6">
    <source>
        <dbReference type="SAM" id="Phobius"/>
    </source>
</evidence>
<evidence type="ECO:0000256" key="4">
    <source>
        <dbReference type="ARBA" id="ARBA00022989"/>
    </source>
</evidence>
<evidence type="ECO:0000313" key="9">
    <source>
        <dbReference type="Proteomes" id="UP001180515"/>
    </source>
</evidence>
<dbReference type="InterPro" id="IPR007267">
    <property type="entry name" value="GtrA_DPMS_TM"/>
</dbReference>
<dbReference type="PANTHER" id="PTHR38459:SF5">
    <property type="entry name" value="CELL WALL TEICHOIC ACID GLYCOSYLATION PROTEIN GTCA"/>
    <property type="match status" value="1"/>
</dbReference>
<evidence type="ECO:0000256" key="1">
    <source>
        <dbReference type="ARBA" id="ARBA00004141"/>
    </source>
</evidence>
<organism evidence="8 9">
    <name type="scientific">Streptococcus parauberis</name>
    <dbReference type="NCBI Taxonomy" id="1348"/>
    <lineage>
        <taxon>Bacteria</taxon>
        <taxon>Bacillati</taxon>
        <taxon>Bacillota</taxon>
        <taxon>Bacilli</taxon>
        <taxon>Lactobacillales</taxon>
        <taxon>Streptococcaceae</taxon>
        <taxon>Streptococcus</taxon>
    </lineage>
</organism>
<dbReference type="RefSeq" id="WP_100083908.1">
    <property type="nucleotide sequence ID" value="NZ_JARQAG010000010.1"/>
</dbReference>
<keyword evidence="4 6" id="KW-1133">Transmembrane helix</keyword>
<comment type="caution">
    <text evidence="8">The sequence shown here is derived from an EMBL/GenBank/DDBJ whole genome shotgun (WGS) entry which is preliminary data.</text>
</comment>
<feature type="domain" description="GtrA/DPMS transmembrane" evidence="7">
    <location>
        <begin position="15"/>
        <end position="141"/>
    </location>
</feature>
<dbReference type="EMBL" id="JARQAG010000010">
    <property type="protein sequence ID" value="MDT2732094.1"/>
    <property type="molecule type" value="Genomic_DNA"/>
</dbReference>
<evidence type="ECO:0000256" key="2">
    <source>
        <dbReference type="ARBA" id="ARBA00009399"/>
    </source>
</evidence>
<accession>A0AAE4HWU0</accession>
<protein>
    <submittedName>
        <fullName evidence="8">GtrA family protein</fullName>
    </submittedName>
</protein>
<gene>
    <name evidence="8" type="ORF">P7G31_07530</name>
</gene>
<feature type="transmembrane region" description="Helical" evidence="6">
    <location>
        <begin position="44"/>
        <end position="64"/>
    </location>
</feature>